<keyword evidence="2 4" id="KW-0808">Transferase</keyword>
<dbReference type="InterPro" id="IPR036129">
    <property type="entry name" value="Glycerate_kinase_sf"/>
</dbReference>
<evidence type="ECO:0000256" key="4">
    <source>
        <dbReference type="PIRNR" id="PIRNR006078"/>
    </source>
</evidence>
<dbReference type="Gene3D" id="3.90.1510.10">
    <property type="entry name" value="Glycerate kinase, domain 2"/>
    <property type="match status" value="1"/>
</dbReference>
<evidence type="ECO:0000256" key="3">
    <source>
        <dbReference type="ARBA" id="ARBA00022777"/>
    </source>
</evidence>
<dbReference type="Gene3D" id="3.40.50.10350">
    <property type="entry name" value="Glycerate kinase, domain 1"/>
    <property type="match status" value="1"/>
</dbReference>
<organism evidence="5 6">
    <name type="scientific">Bacteroides nordii</name>
    <dbReference type="NCBI Taxonomy" id="291645"/>
    <lineage>
        <taxon>Bacteria</taxon>
        <taxon>Pseudomonadati</taxon>
        <taxon>Bacteroidota</taxon>
        <taxon>Bacteroidia</taxon>
        <taxon>Bacteroidales</taxon>
        <taxon>Bacteroidaceae</taxon>
        <taxon>Bacteroides</taxon>
    </lineage>
</organism>
<dbReference type="PIRSF" id="PIRSF006078">
    <property type="entry name" value="GlxK"/>
    <property type="match status" value="1"/>
</dbReference>
<dbReference type="EMBL" id="QSGO01000006">
    <property type="protein sequence ID" value="RHB35502.1"/>
    <property type="molecule type" value="Genomic_DNA"/>
</dbReference>
<dbReference type="AlphaFoldDB" id="A0A413VPN9"/>
<evidence type="ECO:0000313" key="5">
    <source>
        <dbReference type="EMBL" id="RHB35502.1"/>
    </source>
</evidence>
<dbReference type="PANTHER" id="PTHR21599:SF0">
    <property type="entry name" value="GLYCERATE KINASE"/>
    <property type="match status" value="1"/>
</dbReference>
<dbReference type="SUPFAM" id="SSF110738">
    <property type="entry name" value="Glycerate kinase I"/>
    <property type="match status" value="1"/>
</dbReference>
<dbReference type="GO" id="GO:0008887">
    <property type="term" value="F:glycerate kinase activity"/>
    <property type="evidence" value="ECO:0007669"/>
    <property type="project" value="UniProtKB-UniRule"/>
</dbReference>
<dbReference type="Proteomes" id="UP000284379">
    <property type="component" value="Unassembled WGS sequence"/>
</dbReference>
<name>A0A413VPN9_9BACE</name>
<comment type="similarity">
    <text evidence="1 4">Belongs to the glycerate kinase type-1 family.</text>
</comment>
<sequence length="384" mass="40510">MKKIILAFDSFKGSANSLDIARAAKEAILKECPLCNVTTFPIADGGEGTTEAICTGLNVDKVSCSVHDPLMAPIDVTYGITKDGTTAVLEMAAASGLPLVPDRLRNPMNTSTYGTGEVILDALNKGCRHFIMGLGGSATNDAAIGMLSALGVRFLDNSGNILEPKGRNLIHITSIDDSLFHPAIKESSFTLACDVNNPFYGPQGAAFVYAPQKGASQEEVVALDKGLRHYAAIIKKQKGMDISSTPGAGAAGGMGGGLLPFLQATLKPGIDTILDILHFRESLQDADLVFTGEGKLDAQTAMGKALGGVLKTAREQHVPVIALGGGVESSAQLNKMGFTAVLPIQPTPVSLDKAMQKEFTLNNIERTVTQIIRIIQHFNPESNY</sequence>
<evidence type="ECO:0000256" key="1">
    <source>
        <dbReference type="ARBA" id="ARBA00006284"/>
    </source>
</evidence>
<dbReference type="PANTHER" id="PTHR21599">
    <property type="entry name" value="GLYCERATE KINASE"/>
    <property type="match status" value="1"/>
</dbReference>
<dbReference type="InterPro" id="IPR004381">
    <property type="entry name" value="Glycerate_kinase"/>
</dbReference>
<accession>A0A413VPN9</accession>
<keyword evidence="3 4" id="KW-0418">Kinase</keyword>
<dbReference type="InterPro" id="IPR018193">
    <property type="entry name" value="Glyc_kinase_flavodox-like_fold"/>
</dbReference>
<dbReference type="NCBIfam" id="TIGR00045">
    <property type="entry name" value="glycerate kinase"/>
    <property type="match status" value="1"/>
</dbReference>
<dbReference type="GO" id="GO:0031388">
    <property type="term" value="P:organic acid phosphorylation"/>
    <property type="evidence" value="ECO:0007669"/>
    <property type="project" value="UniProtKB-UniRule"/>
</dbReference>
<dbReference type="Pfam" id="PF02595">
    <property type="entry name" value="Gly_kinase"/>
    <property type="match status" value="1"/>
</dbReference>
<dbReference type="InterPro" id="IPR018197">
    <property type="entry name" value="Glycerate_kinase_RE-like"/>
</dbReference>
<evidence type="ECO:0000256" key="2">
    <source>
        <dbReference type="ARBA" id="ARBA00022679"/>
    </source>
</evidence>
<protein>
    <submittedName>
        <fullName evidence="5">Glycerate kinase</fullName>
    </submittedName>
</protein>
<proteinExistence type="inferred from homology"/>
<dbReference type="RefSeq" id="WP_122201470.1">
    <property type="nucleotide sequence ID" value="NZ_CABJFV010000006.1"/>
</dbReference>
<comment type="caution">
    <text evidence="5">The sequence shown here is derived from an EMBL/GenBank/DDBJ whole genome shotgun (WGS) entry which is preliminary data.</text>
</comment>
<evidence type="ECO:0000313" key="6">
    <source>
        <dbReference type="Proteomes" id="UP000284379"/>
    </source>
</evidence>
<reference evidence="5 6" key="1">
    <citation type="submission" date="2018-08" db="EMBL/GenBank/DDBJ databases">
        <title>A genome reference for cultivated species of the human gut microbiota.</title>
        <authorList>
            <person name="Zou Y."/>
            <person name="Xue W."/>
            <person name="Luo G."/>
        </authorList>
    </citation>
    <scope>NUCLEOTIDE SEQUENCE [LARGE SCALE GENOMIC DNA]</scope>
    <source>
        <strain evidence="5 6">AM40-30BH</strain>
    </source>
</reference>
<gene>
    <name evidence="5" type="ORF">DW888_10310</name>
</gene>